<dbReference type="SUPFAM" id="SSF55681">
    <property type="entry name" value="Class II aaRS and biotin synthetases"/>
    <property type="match status" value="1"/>
</dbReference>
<feature type="domain" description="BPL/LPL catalytic" evidence="4">
    <location>
        <begin position="621"/>
        <end position="819"/>
    </location>
</feature>
<organism evidence="5 6">
    <name type="scientific">Patiria miniata</name>
    <name type="common">Bat star</name>
    <name type="synonym">Asterina miniata</name>
    <dbReference type="NCBI Taxonomy" id="46514"/>
    <lineage>
        <taxon>Eukaryota</taxon>
        <taxon>Metazoa</taxon>
        <taxon>Echinodermata</taxon>
        <taxon>Eleutherozoa</taxon>
        <taxon>Asterozoa</taxon>
        <taxon>Asteroidea</taxon>
        <taxon>Valvatacea</taxon>
        <taxon>Valvatida</taxon>
        <taxon>Asterinidae</taxon>
        <taxon>Patiria</taxon>
    </lineage>
</organism>
<sequence>MLFTVCYAYLTFSTAWRDYRQKAKVMNALRCHGSKASIAFRKILQEGVVSEGDKTRASFLCEIGEQPVISQLLGEKRGKQMLVVHPKQRVDLSKDWTSFIGTSTPSLSPYKDPDQAASSSSNPDSVFVLLEASPPKTDRQGRLNLRKVARERVVKLSGLTTPLAWKSGEPFGILVQASANNFGLVGSAYLEGVLELDDGLLVEQIVCVDTIGEPFNLVNQDPKTPSPSPFPPGSPFHRSPSGNSLLQRSGSSKKEVKPLRRKHSQEFLKKLEEQHQRISRKSSSESSDLGGISVEMAGQGLDDEVLVDIEGSPKFHLGGATIDVGGTSSGDASNVSRKPPNLLVYTGSDDTDKSRYKSSVAFLEKFLHRDRYVIYHLEQEQALKHPWAENCKLLLLMTGKEPIPENTLKKFTDYVKSGGFLFVLDGQSANSETPASVSAIKYSEMLGGEMLSFQGLCSEDPLKRDLFPGGQMKVLAESQGNAVITETSFKGSAGKIISSQVQLQLISPESLVPDTEAFTELKQSNEVRHQVIFDLLGRLGLKCATSELPDLTAGYLLGVNEQVASAFLTSIQPNLKDSQLASRYLTMQFNSDPDKVGQATPDLLPVITGQSSPRGGAFDFEVYKKHLTSKRLGNVVLYTEVVPTTMVLFESLMFKVPGDVGVVAIATRMTAGKGRGGNKWLGPIGCAMFSLHVRIPFGSELADKLPFLQHIASAAVVEAVRSINGYQDIDLRLKWPNDIYYGDKMKLGGVIVNSSALDNVFHAIIGCGFNVDNSDPTICINDLIRLHNKQTNANLALLTIEELIARTISQIESIIQVFQNKGAEPFLEMYYRRWLHSGCKVRLENESGPEVTVEGLDRSGFLSVRDQQGALRSVQPDGNTFDMTKNLVLMKERRE</sequence>
<dbReference type="Pfam" id="PF03099">
    <property type="entry name" value="BPL_LplA_LipB"/>
    <property type="match status" value="1"/>
</dbReference>
<evidence type="ECO:0000256" key="1">
    <source>
        <dbReference type="ARBA" id="ARBA00009934"/>
    </source>
</evidence>
<dbReference type="AlphaFoldDB" id="A0A914A7J4"/>
<dbReference type="GO" id="GO:0005737">
    <property type="term" value="C:cytoplasm"/>
    <property type="evidence" value="ECO:0007669"/>
    <property type="project" value="TreeGrafter"/>
</dbReference>
<feature type="region of interest" description="Disordered" evidence="3">
    <location>
        <begin position="272"/>
        <end position="291"/>
    </location>
</feature>
<feature type="compositionally biased region" description="Pro residues" evidence="3">
    <location>
        <begin position="224"/>
        <end position="234"/>
    </location>
</feature>
<feature type="compositionally biased region" description="Basic and acidic residues" evidence="3">
    <location>
        <begin position="252"/>
        <end position="262"/>
    </location>
</feature>
<evidence type="ECO:0000313" key="5">
    <source>
        <dbReference type="EnsemblMetazoa" id="XP_038059419.1"/>
    </source>
</evidence>
<dbReference type="NCBIfam" id="TIGR00121">
    <property type="entry name" value="birA_ligase"/>
    <property type="match status" value="1"/>
</dbReference>
<dbReference type="OrthoDB" id="10250105at2759"/>
<accession>A0A914A7J4</accession>
<protein>
    <recommendedName>
        <fullName evidence="4">BPL/LPL catalytic domain-containing protein</fullName>
    </recommendedName>
</protein>
<proteinExistence type="inferred from homology"/>
<dbReference type="InterPro" id="IPR004408">
    <property type="entry name" value="Biotin_CoA_COase_ligase"/>
</dbReference>
<reference evidence="5" key="1">
    <citation type="submission" date="2022-11" db="UniProtKB">
        <authorList>
            <consortium name="EnsemblMetazoa"/>
        </authorList>
    </citation>
    <scope>IDENTIFICATION</scope>
</reference>
<comment type="similarity">
    <text evidence="1">Belongs to the biotin--protein ligase family.</text>
</comment>
<dbReference type="InterPro" id="IPR045864">
    <property type="entry name" value="aa-tRNA-synth_II/BPL/LPL"/>
</dbReference>
<dbReference type="CTD" id="3141"/>
<dbReference type="PANTHER" id="PTHR12835">
    <property type="entry name" value="BIOTIN PROTEIN LIGASE"/>
    <property type="match status" value="1"/>
</dbReference>
<dbReference type="CDD" id="cd16442">
    <property type="entry name" value="BPL"/>
    <property type="match status" value="1"/>
</dbReference>
<dbReference type="RefSeq" id="XP_038059419.1">
    <property type="nucleotide sequence ID" value="XM_038203491.1"/>
</dbReference>
<dbReference type="GO" id="GO:0004077">
    <property type="term" value="F:biotin--[biotin carboxyl-carrier protein] ligase activity"/>
    <property type="evidence" value="ECO:0007669"/>
    <property type="project" value="InterPro"/>
</dbReference>
<dbReference type="GeneID" id="119730526"/>
<evidence type="ECO:0000256" key="3">
    <source>
        <dbReference type="SAM" id="MobiDB-lite"/>
    </source>
</evidence>
<feature type="region of interest" description="Disordered" evidence="3">
    <location>
        <begin position="218"/>
        <end position="262"/>
    </location>
</feature>
<dbReference type="InterPro" id="IPR004143">
    <property type="entry name" value="BPL_LPL_catalytic"/>
</dbReference>
<dbReference type="PANTHER" id="PTHR12835:SF5">
    <property type="entry name" value="BIOTIN--PROTEIN LIGASE"/>
    <property type="match status" value="1"/>
</dbReference>
<dbReference type="PROSITE" id="PS51733">
    <property type="entry name" value="BPL_LPL_CATALYTIC"/>
    <property type="match status" value="1"/>
</dbReference>
<dbReference type="Gene3D" id="3.30.930.10">
    <property type="entry name" value="Bira Bifunctional Protein, Domain 2"/>
    <property type="match status" value="1"/>
</dbReference>
<keyword evidence="6" id="KW-1185">Reference proteome</keyword>
<evidence type="ECO:0000256" key="2">
    <source>
        <dbReference type="ARBA" id="ARBA00022598"/>
    </source>
</evidence>
<evidence type="ECO:0000313" key="6">
    <source>
        <dbReference type="Proteomes" id="UP000887568"/>
    </source>
</evidence>
<keyword evidence="2" id="KW-0436">Ligase</keyword>
<dbReference type="Proteomes" id="UP000887568">
    <property type="component" value="Unplaced"/>
</dbReference>
<evidence type="ECO:0000259" key="4">
    <source>
        <dbReference type="PROSITE" id="PS51733"/>
    </source>
</evidence>
<dbReference type="OMA" id="VEHCPLH"/>
<name>A0A914A7J4_PATMI</name>
<dbReference type="EnsemblMetazoa" id="XM_038203491.1">
    <property type="protein sequence ID" value="XP_038059419.1"/>
    <property type="gene ID" value="LOC119730526"/>
</dbReference>